<protein>
    <submittedName>
        <fullName evidence="4">Uncharacterized protein</fullName>
    </submittedName>
</protein>
<gene>
    <name evidence="4" type="ORF">GCM10010984_22440</name>
</gene>
<sequence length="380" mass="43973">MNQYKKIVFLCEGDPRDKTSWSGTMYMMYSSLIKLGHDVEWLPATQYSHSEINFIEKIASVHEKVLNRTFNRYQNLTKAFIASKRTKQKLENLKFDLLFVSNAINDIAFLNIKQPIIYVNDTLYDQHINYYPAYQGLGWYSKKILRFIEHKALRKCKAVLLPSEWSIERAKSFYKLSKNKVHLLRFGANIDVPIKEDFQPKELTNPITFLFLGVEWKRKRGYLALETIELLAKKGYNVELKVVGCIPPVKSDLLNVIPFLNKNNPKEYQQLKNILNSSHFLFVPTEAECYGIVFSEASAYGLPSISTATGGVRSVVKDNVNGFALPLKATPEDYVNSIEPFLVDKEKFKNLSINSRKRYEEALNWNVWRSKLKTILDSIN</sequence>
<dbReference type="Gene3D" id="3.40.50.2000">
    <property type="entry name" value="Glycogen Phosphorylase B"/>
    <property type="match status" value="2"/>
</dbReference>
<accession>A0ABQ1TXT1</accession>
<name>A0ABQ1TXT1_9FLAO</name>
<dbReference type="InterPro" id="IPR028098">
    <property type="entry name" value="Glyco_trans_4-like_N"/>
</dbReference>
<organism evidence="4 5">
    <name type="scientific">Chishuiella changwenlii</name>
    <dbReference type="NCBI Taxonomy" id="1434701"/>
    <lineage>
        <taxon>Bacteria</taxon>
        <taxon>Pseudomonadati</taxon>
        <taxon>Bacteroidota</taxon>
        <taxon>Flavobacteriia</taxon>
        <taxon>Flavobacteriales</taxon>
        <taxon>Weeksellaceae</taxon>
        <taxon>Chishuiella</taxon>
    </lineage>
</organism>
<dbReference type="CDD" id="cd03801">
    <property type="entry name" value="GT4_PimA-like"/>
    <property type="match status" value="1"/>
</dbReference>
<feature type="domain" description="Glycosyl transferase family 1" evidence="2">
    <location>
        <begin position="197"/>
        <end position="358"/>
    </location>
</feature>
<comment type="caution">
    <text evidence="4">The sequence shown here is derived from an EMBL/GenBank/DDBJ whole genome shotgun (WGS) entry which is preliminary data.</text>
</comment>
<dbReference type="Pfam" id="PF00534">
    <property type="entry name" value="Glycos_transf_1"/>
    <property type="match status" value="1"/>
</dbReference>
<evidence type="ECO:0000259" key="2">
    <source>
        <dbReference type="Pfam" id="PF00534"/>
    </source>
</evidence>
<dbReference type="InterPro" id="IPR001296">
    <property type="entry name" value="Glyco_trans_1"/>
</dbReference>
<dbReference type="Proteomes" id="UP000650994">
    <property type="component" value="Unassembled WGS sequence"/>
</dbReference>
<dbReference type="Pfam" id="PF13439">
    <property type="entry name" value="Glyco_transf_4"/>
    <property type="match status" value="1"/>
</dbReference>
<feature type="domain" description="Glycosyltransferase subfamily 4-like N-terminal" evidence="3">
    <location>
        <begin position="26"/>
        <end position="189"/>
    </location>
</feature>
<reference evidence="5" key="1">
    <citation type="journal article" date="2019" name="Int. J. Syst. Evol. Microbiol.">
        <title>The Global Catalogue of Microorganisms (GCM) 10K type strain sequencing project: providing services to taxonomists for standard genome sequencing and annotation.</title>
        <authorList>
            <consortium name="The Broad Institute Genomics Platform"/>
            <consortium name="The Broad Institute Genome Sequencing Center for Infectious Disease"/>
            <person name="Wu L."/>
            <person name="Ma J."/>
        </authorList>
    </citation>
    <scope>NUCLEOTIDE SEQUENCE [LARGE SCALE GENOMIC DNA]</scope>
    <source>
        <strain evidence="5">CGMCC 1.12707</strain>
    </source>
</reference>
<dbReference type="PANTHER" id="PTHR46401:SF2">
    <property type="entry name" value="GLYCOSYLTRANSFERASE WBBK-RELATED"/>
    <property type="match status" value="1"/>
</dbReference>
<dbReference type="PANTHER" id="PTHR46401">
    <property type="entry name" value="GLYCOSYLTRANSFERASE WBBK-RELATED"/>
    <property type="match status" value="1"/>
</dbReference>
<dbReference type="RefSeq" id="WP_072929470.1">
    <property type="nucleotide sequence ID" value="NZ_BMFL01000014.1"/>
</dbReference>
<evidence type="ECO:0000313" key="5">
    <source>
        <dbReference type="Proteomes" id="UP000650994"/>
    </source>
</evidence>
<dbReference type="EMBL" id="BMFL01000014">
    <property type="protein sequence ID" value="GGF04665.1"/>
    <property type="molecule type" value="Genomic_DNA"/>
</dbReference>
<proteinExistence type="predicted"/>
<keyword evidence="5" id="KW-1185">Reference proteome</keyword>
<dbReference type="SUPFAM" id="SSF53756">
    <property type="entry name" value="UDP-Glycosyltransferase/glycogen phosphorylase"/>
    <property type="match status" value="1"/>
</dbReference>
<evidence type="ECO:0000259" key="3">
    <source>
        <dbReference type="Pfam" id="PF13439"/>
    </source>
</evidence>
<evidence type="ECO:0000256" key="1">
    <source>
        <dbReference type="ARBA" id="ARBA00022679"/>
    </source>
</evidence>
<evidence type="ECO:0000313" key="4">
    <source>
        <dbReference type="EMBL" id="GGF04665.1"/>
    </source>
</evidence>
<keyword evidence="1" id="KW-0808">Transferase</keyword>